<reference evidence="10 11" key="1">
    <citation type="journal article" date="2019" name="Nat. Plants">
        <title>Genome sequencing of Musa balbisiana reveals subgenome evolution and function divergence in polyploid bananas.</title>
        <authorList>
            <person name="Yao X."/>
        </authorList>
    </citation>
    <scope>NUCLEOTIDE SEQUENCE [LARGE SCALE GENOMIC DNA]</scope>
    <source>
        <strain evidence="11">cv. DH-PKW</strain>
        <tissue evidence="10">Leaves</tissue>
    </source>
</reference>
<dbReference type="InterPro" id="IPR044827">
    <property type="entry name" value="GBF-like"/>
</dbReference>
<evidence type="ECO:0000259" key="9">
    <source>
        <dbReference type="PROSITE" id="PS50217"/>
    </source>
</evidence>
<evidence type="ECO:0000256" key="4">
    <source>
        <dbReference type="ARBA" id="ARBA00023125"/>
    </source>
</evidence>
<dbReference type="PANTHER" id="PTHR45967">
    <property type="entry name" value="G-BOX-BINDING FACTOR 3-RELATED"/>
    <property type="match status" value="1"/>
</dbReference>
<dbReference type="Pfam" id="PF00170">
    <property type="entry name" value="bZIP_1"/>
    <property type="match status" value="1"/>
</dbReference>
<evidence type="ECO:0000256" key="7">
    <source>
        <dbReference type="SAM" id="Coils"/>
    </source>
</evidence>
<evidence type="ECO:0000256" key="8">
    <source>
        <dbReference type="SAM" id="MobiDB-lite"/>
    </source>
</evidence>
<dbReference type="STRING" id="52838.A0A4S8JWY0"/>
<feature type="compositionally biased region" description="Basic and acidic residues" evidence="8">
    <location>
        <begin position="318"/>
        <end position="332"/>
    </location>
</feature>
<dbReference type="GO" id="GO:0003700">
    <property type="term" value="F:DNA-binding transcription factor activity"/>
    <property type="evidence" value="ECO:0007669"/>
    <property type="project" value="InterPro"/>
</dbReference>
<feature type="region of interest" description="Disordered" evidence="8">
    <location>
        <begin position="307"/>
        <end position="426"/>
    </location>
</feature>
<evidence type="ECO:0000256" key="1">
    <source>
        <dbReference type="ARBA" id="ARBA00004123"/>
    </source>
</evidence>
<feature type="compositionally biased region" description="Basic and acidic residues" evidence="8">
    <location>
        <begin position="339"/>
        <end position="357"/>
    </location>
</feature>
<evidence type="ECO:0000313" key="10">
    <source>
        <dbReference type="EMBL" id="THU66789.1"/>
    </source>
</evidence>
<dbReference type="Proteomes" id="UP000317650">
    <property type="component" value="Chromosome 5"/>
</dbReference>
<dbReference type="PANTHER" id="PTHR45967:SF28">
    <property type="entry name" value="BASIC-LEUCINE ZIPPER (BZIP) TRANSCRIPTION FACTOR FAMILY PROTEIN"/>
    <property type="match status" value="1"/>
</dbReference>
<feature type="region of interest" description="Disordered" evidence="8">
    <location>
        <begin position="1"/>
        <end position="62"/>
    </location>
</feature>
<dbReference type="InterPro" id="IPR045314">
    <property type="entry name" value="bZIP_plant_GBF1"/>
</dbReference>
<keyword evidence="11" id="KW-1185">Reference proteome</keyword>
<proteinExistence type="inferred from homology"/>
<evidence type="ECO:0000313" key="11">
    <source>
        <dbReference type="Proteomes" id="UP000317650"/>
    </source>
</evidence>
<feature type="domain" description="BZIP" evidence="9">
    <location>
        <begin position="169"/>
        <end position="232"/>
    </location>
</feature>
<sequence>MDTEATIRRLVSPQRGRASSVDLPVSFRGGSSSNRARERASKTVAMASSSPPATPQERHATGCGMVEMELGAARALAHLAGLAGGGEGDGSRSRDRSTSESPVRAQQKSFHGGQESSALGDPCSTAGCDGGHTATGNGAEDRAHMEFPSSQPSLPGRRCKQNLTEAEKEERRLRRVLANRESARQTIRRRQAFREELTRKVAYLSLENENMRMQKDVAMKEYLSLKDTNEQLKEQIAMTVRSGTESSGTAAGKEMESSTYSPGFSMHKPLTSADTIGFFEHSGSVRPLYVPPCVWYYPSHHEVSHPFGDQDAAASEDNEARISVHGRDEKDQSLIARVGNEREDALVTKRTHKDEMTVKMPPSTSKEKSELQRDKGLPEKLQARSPGESSSTSSAAAAAAATEARKRRKQLTKLKHNHGSWAGKHG</sequence>
<keyword evidence="4" id="KW-0238">DNA-binding</keyword>
<evidence type="ECO:0000256" key="5">
    <source>
        <dbReference type="ARBA" id="ARBA00023163"/>
    </source>
</evidence>
<feature type="compositionally biased region" description="Polar residues" evidence="8">
    <location>
        <begin position="99"/>
        <end position="117"/>
    </location>
</feature>
<evidence type="ECO:0000256" key="3">
    <source>
        <dbReference type="ARBA" id="ARBA00023015"/>
    </source>
</evidence>
<dbReference type="GO" id="GO:0005634">
    <property type="term" value="C:nucleus"/>
    <property type="evidence" value="ECO:0007669"/>
    <property type="project" value="UniProtKB-SubCell"/>
</dbReference>
<keyword evidence="7" id="KW-0175">Coiled coil</keyword>
<feature type="region of interest" description="Disordered" evidence="8">
    <location>
        <begin position="83"/>
        <end position="158"/>
    </location>
</feature>
<feature type="coiled-coil region" evidence="7">
    <location>
        <begin position="163"/>
        <end position="235"/>
    </location>
</feature>
<evidence type="ECO:0000256" key="2">
    <source>
        <dbReference type="ARBA" id="ARBA00007163"/>
    </source>
</evidence>
<comment type="similarity">
    <text evidence="2">Belongs to the bZIP family.</text>
</comment>
<dbReference type="GO" id="GO:0043565">
    <property type="term" value="F:sequence-specific DNA binding"/>
    <property type="evidence" value="ECO:0007669"/>
    <property type="project" value="InterPro"/>
</dbReference>
<keyword evidence="6" id="KW-0539">Nucleus</keyword>
<gene>
    <name evidence="10" type="ORF">C4D60_Mb05t17910</name>
</gene>
<feature type="compositionally biased region" description="Basic and acidic residues" evidence="8">
    <location>
        <begin position="365"/>
        <end position="382"/>
    </location>
</feature>
<name>A0A4S8JWY0_MUSBA</name>
<feature type="compositionally biased region" description="Basic and acidic residues" evidence="8">
    <location>
        <begin position="89"/>
        <end position="98"/>
    </location>
</feature>
<dbReference type="EMBL" id="PYDT01000003">
    <property type="protein sequence ID" value="THU66789.1"/>
    <property type="molecule type" value="Genomic_DNA"/>
</dbReference>
<accession>A0A4S8JWY0</accession>
<dbReference type="CDD" id="cd14702">
    <property type="entry name" value="bZIP_plant_GBF1"/>
    <property type="match status" value="1"/>
</dbReference>
<evidence type="ECO:0000256" key="6">
    <source>
        <dbReference type="ARBA" id="ARBA00023242"/>
    </source>
</evidence>
<dbReference type="SMART" id="SM00338">
    <property type="entry name" value="BRLZ"/>
    <property type="match status" value="1"/>
</dbReference>
<comment type="caution">
    <text evidence="10">The sequence shown here is derived from an EMBL/GenBank/DDBJ whole genome shotgun (WGS) entry which is preliminary data.</text>
</comment>
<dbReference type="InterPro" id="IPR046347">
    <property type="entry name" value="bZIP_sf"/>
</dbReference>
<feature type="compositionally biased region" description="Low complexity" evidence="8">
    <location>
        <begin position="388"/>
        <end position="402"/>
    </location>
</feature>
<dbReference type="InterPro" id="IPR004827">
    <property type="entry name" value="bZIP"/>
</dbReference>
<organism evidence="10 11">
    <name type="scientific">Musa balbisiana</name>
    <name type="common">Banana</name>
    <dbReference type="NCBI Taxonomy" id="52838"/>
    <lineage>
        <taxon>Eukaryota</taxon>
        <taxon>Viridiplantae</taxon>
        <taxon>Streptophyta</taxon>
        <taxon>Embryophyta</taxon>
        <taxon>Tracheophyta</taxon>
        <taxon>Spermatophyta</taxon>
        <taxon>Magnoliopsida</taxon>
        <taxon>Liliopsida</taxon>
        <taxon>Zingiberales</taxon>
        <taxon>Musaceae</taxon>
        <taxon>Musa</taxon>
    </lineage>
</organism>
<feature type="compositionally biased region" description="Basic residues" evidence="8">
    <location>
        <begin position="405"/>
        <end position="426"/>
    </location>
</feature>
<dbReference type="SUPFAM" id="SSF57959">
    <property type="entry name" value="Leucine zipper domain"/>
    <property type="match status" value="1"/>
</dbReference>
<dbReference type="PROSITE" id="PS50217">
    <property type="entry name" value="BZIP"/>
    <property type="match status" value="1"/>
</dbReference>
<feature type="region of interest" description="Disordered" evidence="8">
    <location>
        <begin position="240"/>
        <end position="262"/>
    </location>
</feature>
<keyword evidence="5" id="KW-0804">Transcription</keyword>
<protein>
    <recommendedName>
        <fullName evidence="9">BZIP domain-containing protein</fullName>
    </recommendedName>
</protein>
<comment type="subcellular location">
    <subcellularLocation>
        <location evidence="1">Nucleus</location>
    </subcellularLocation>
</comment>
<dbReference type="AlphaFoldDB" id="A0A4S8JWY0"/>
<keyword evidence="3" id="KW-0805">Transcription regulation</keyword>